<proteinExistence type="predicted"/>
<evidence type="ECO:0000256" key="6">
    <source>
        <dbReference type="SAM" id="Phobius"/>
    </source>
</evidence>
<dbReference type="NCBIfam" id="TIGR03954">
    <property type="entry name" value="integ_memb_HG"/>
    <property type="match status" value="1"/>
</dbReference>
<dbReference type="PANTHER" id="PTHR40077:SF1">
    <property type="entry name" value="MEMBRANE PROTEIN"/>
    <property type="match status" value="1"/>
</dbReference>
<evidence type="ECO:0000313" key="9">
    <source>
        <dbReference type="Proteomes" id="UP001596072"/>
    </source>
</evidence>
<evidence type="ECO:0000256" key="5">
    <source>
        <dbReference type="ARBA" id="ARBA00023136"/>
    </source>
</evidence>
<keyword evidence="5 6" id="KW-0472">Membrane</keyword>
<keyword evidence="3 6" id="KW-0812">Transmembrane</keyword>
<accession>A0ABW0ZN72</accession>
<dbReference type="Pfam" id="PF12823">
    <property type="entry name" value="DUF3817"/>
    <property type="match status" value="1"/>
</dbReference>
<dbReference type="Proteomes" id="UP001596072">
    <property type="component" value="Unassembled WGS sequence"/>
</dbReference>
<feature type="transmembrane region" description="Helical" evidence="6">
    <location>
        <begin position="54"/>
        <end position="77"/>
    </location>
</feature>
<keyword evidence="2" id="KW-1003">Cell membrane</keyword>
<evidence type="ECO:0000256" key="2">
    <source>
        <dbReference type="ARBA" id="ARBA00022475"/>
    </source>
</evidence>
<keyword evidence="4 6" id="KW-1133">Transmembrane helix</keyword>
<dbReference type="InterPro" id="IPR023845">
    <property type="entry name" value="DUF3817_TM"/>
</dbReference>
<feature type="transmembrane region" description="Helical" evidence="6">
    <location>
        <begin position="141"/>
        <end position="161"/>
    </location>
</feature>
<reference evidence="9" key="1">
    <citation type="journal article" date="2019" name="Int. J. Syst. Evol. Microbiol.">
        <title>The Global Catalogue of Microorganisms (GCM) 10K type strain sequencing project: providing services to taxonomists for standard genome sequencing and annotation.</title>
        <authorList>
            <consortium name="The Broad Institute Genomics Platform"/>
            <consortium name="The Broad Institute Genome Sequencing Center for Infectious Disease"/>
            <person name="Wu L."/>
            <person name="Ma J."/>
        </authorList>
    </citation>
    <scope>NUCLEOTIDE SEQUENCE [LARGE SCALE GENOMIC DNA]</scope>
    <source>
        <strain evidence="9">YIM 94188</strain>
    </source>
</reference>
<organism evidence="8 9">
    <name type="scientific">Nocardioides vastitatis</name>
    <dbReference type="NCBI Taxonomy" id="2568655"/>
    <lineage>
        <taxon>Bacteria</taxon>
        <taxon>Bacillati</taxon>
        <taxon>Actinomycetota</taxon>
        <taxon>Actinomycetes</taxon>
        <taxon>Propionibacteriales</taxon>
        <taxon>Nocardioidaceae</taxon>
        <taxon>Nocardioides</taxon>
    </lineage>
</organism>
<protein>
    <submittedName>
        <fullName evidence="8">DUF3817 domain-containing protein</fullName>
    </submittedName>
</protein>
<dbReference type="RefSeq" id="WP_136436727.1">
    <property type="nucleotide sequence ID" value="NZ_JBHSNS010000020.1"/>
</dbReference>
<feature type="domain" description="DUF3817" evidence="7">
    <location>
        <begin position="23"/>
        <end position="109"/>
    </location>
</feature>
<dbReference type="PANTHER" id="PTHR40077">
    <property type="entry name" value="MEMBRANE PROTEIN-RELATED"/>
    <property type="match status" value="1"/>
</dbReference>
<evidence type="ECO:0000256" key="4">
    <source>
        <dbReference type="ARBA" id="ARBA00022989"/>
    </source>
</evidence>
<sequence length="166" mass="17690">MSVPASVQAVAEPGRPSTWNPTRLFRAVAIAEAVTWAGLLAGMFLKYVTETTEVGVRVFGMLHGVVFIAYVVTTLVVWADRKWTAGRGLLALVASVPPLMTLPLEWHAVRRGWLGDTWRLPAGAGSSLPDRVVAWLLRNPLRGVGVGLVAVMALTGLALLVGPPTS</sequence>
<evidence type="ECO:0000256" key="3">
    <source>
        <dbReference type="ARBA" id="ARBA00022692"/>
    </source>
</evidence>
<comment type="caution">
    <text evidence="8">The sequence shown here is derived from an EMBL/GenBank/DDBJ whole genome shotgun (WGS) entry which is preliminary data.</text>
</comment>
<comment type="subcellular location">
    <subcellularLocation>
        <location evidence="1">Cell membrane</location>
        <topology evidence="1">Multi-pass membrane protein</topology>
    </subcellularLocation>
</comment>
<keyword evidence="9" id="KW-1185">Reference proteome</keyword>
<feature type="transmembrane region" description="Helical" evidence="6">
    <location>
        <begin position="24"/>
        <end position="48"/>
    </location>
</feature>
<evidence type="ECO:0000313" key="8">
    <source>
        <dbReference type="EMBL" id="MFC5731653.1"/>
    </source>
</evidence>
<gene>
    <name evidence="8" type="ORF">ACFPQB_22265</name>
</gene>
<evidence type="ECO:0000259" key="7">
    <source>
        <dbReference type="Pfam" id="PF12823"/>
    </source>
</evidence>
<dbReference type="EMBL" id="JBHSNS010000020">
    <property type="protein sequence ID" value="MFC5731653.1"/>
    <property type="molecule type" value="Genomic_DNA"/>
</dbReference>
<evidence type="ECO:0000256" key="1">
    <source>
        <dbReference type="ARBA" id="ARBA00004651"/>
    </source>
</evidence>
<name>A0ABW0ZN72_9ACTN</name>